<reference evidence="1 2" key="1">
    <citation type="submission" date="2020-08" db="EMBL/GenBank/DDBJ databases">
        <authorList>
            <person name="Newling K."/>
            <person name="Davey J."/>
            <person name="Forrester S."/>
        </authorList>
    </citation>
    <scope>NUCLEOTIDE SEQUENCE [LARGE SCALE GENOMIC DNA]</scope>
    <source>
        <strain evidence="2">Crithidia deanei Carvalho (ATCC PRA-265)</strain>
    </source>
</reference>
<dbReference type="EMBL" id="LR877146">
    <property type="protein sequence ID" value="CAD2214029.1"/>
    <property type="molecule type" value="Genomic_DNA"/>
</dbReference>
<keyword evidence="2" id="KW-1185">Reference proteome</keyword>
<gene>
    <name evidence="1" type="ORF">ADEAN_000147300</name>
</gene>
<name>A0A7G2C352_9TRYP</name>
<evidence type="ECO:0000313" key="1">
    <source>
        <dbReference type="EMBL" id="CAD2214029.1"/>
    </source>
</evidence>
<dbReference type="AlphaFoldDB" id="A0A7G2C352"/>
<accession>A0A7G2C352</accession>
<organism evidence="1 2">
    <name type="scientific">Angomonas deanei</name>
    <dbReference type="NCBI Taxonomy" id="59799"/>
    <lineage>
        <taxon>Eukaryota</taxon>
        <taxon>Discoba</taxon>
        <taxon>Euglenozoa</taxon>
        <taxon>Kinetoplastea</taxon>
        <taxon>Metakinetoplastina</taxon>
        <taxon>Trypanosomatida</taxon>
        <taxon>Trypanosomatidae</taxon>
        <taxon>Strigomonadinae</taxon>
        <taxon>Angomonas</taxon>
    </lineage>
</organism>
<dbReference type="Proteomes" id="UP000515908">
    <property type="component" value="Chromosome 02"/>
</dbReference>
<dbReference type="OrthoDB" id="241764at2759"/>
<protein>
    <submittedName>
        <fullName evidence="1">Uncharacterized protein</fullName>
    </submittedName>
</protein>
<dbReference type="VEuPathDB" id="TriTrypDB:ADEAN_000147300"/>
<proteinExistence type="predicted"/>
<evidence type="ECO:0000313" key="2">
    <source>
        <dbReference type="Proteomes" id="UP000515908"/>
    </source>
</evidence>
<sequence length="568" mass="63155">MWLFLCPKFSDSLSLLFPSLSNYDSNSVKMNSSHVVASWMRKGGSSPQSRLSEMKRKEAAKVAKLRKSKMTTNVYNKAQYIDAYIDAKSSQMRLSNALAERLPSCVSARSSSELADLARELGGRYGGTAGALTPSTPVSFGAWRESDPSLSKKTTFLETKMHCIMREAVTPPSFSHNAYLNQLGGLRPLFEKRKPLLAACKTVKEIRSVYHRMIKELSNVGFLDKTPVVCLIVQELLGNPIDSKVILACVLNFIQNESLSESGVVQLVGVYCEAVRYADLGTSGPSFGDLLRLVTVTRDTIQQERLPPVLAAPILSILFPSPEVTLASLEQLTYGTLASHQGGKHYLPGVAWGAYIQAYSRFGASLESIQKLTDRITEPKETAQAERLLSDSHVWGAYLSVSPPSHALEVFENNRRFYQLKETAYVTASLMHSLNSTQRVSDGEKSLSLFRQLQQDKQKVHGTTGVFAEYMRSLAICGDLSKLLALSVDYEGFLSLFGVSYEVYEEVIDPSQRTVESGRRNLSQLRQRLPLEFPPKLQHEWERAVTLLTTTKEQSDYAVSAEDLMDML</sequence>